<sequence>MRTLLFLLISLTILGCTQEQAPSETHIRPIAWTKVSETDLTQLRTLSGIVAPVESTSLSFEVPGKIDSVAVKLGQVVKKGQVLAQLNQRNFQLGLQSANAQLNKSQAALSEAKSAFERFSTLIKQGLVSQSEYDNAKANYDAANSAVNVAQAQLDITRKNLQDSTLLAPYDGKITKRLIEPSQQINTGQLAFEIEGNHGLEVEVLIPETLIQQITLNDNLTIRFPVLAGVTMQGRINEIGTRAESANAFPITVVLAEENDNLRAGMTAEVDFTFAGQGITGYTGKTFAIPISALRAGLEQKSYVFVFDKQSSVVHQQLVQKENILGNQVFISKGLKQGDIIATAGVAFLRDGQSVTLLDKSVARFN</sequence>
<evidence type="ECO:0000259" key="8">
    <source>
        <dbReference type="Pfam" id="PF25967"/>
    </source>
</evidence>
<keyword evidence="10" id="KW-1185">Reference proteome</keyword>
<accession>A0ABQ6GTB7</accession>
<feature type="domain" description="CusB-like beta-barrel" evidence="7">
    <location>
        <begin position="202"/>
        <end position="273"/>
    </location>
</feature>
<comment type="subcellular location">
    <subcellularLocation>
        <location evidence="1">Cell envelope</location>
    </subcellularLocation>
</comment>
<dbReference type="InterPro" id="IPR006143">
    <property type="entry name" value="RND_pump_MFP"/>
</dbReference>
<evidence type="ECO:0000259" key="7">
    <source>
        <dbReference type="Pfam" id="PF25954"/>
    </source>
</evidence>
<evidence type="ECO:0000259" key="5">
    <source>
        <dbReference type="Pfam" id="PF25876"/>
    </source>
</evidence>
<dbReference type="InterPro" id="IPR058624">
    <property type="entry name" value="MdtA-like_HH"/>
</dbReference>
<evidence type="ECO:0000256" key="3">
    <source>
        <dbReference type="ARBA" id="ARBA00022448"/>
    </source>
</evidence>
<evidence type="ECO:0000313" key="9">
    <source>
        <dbReference type="EMBL" id="GLX79185.1"/>
    </source>
</evidence>
<feature type="coiled-coil region" evidence="4">
    <location>
        <begin position="95"/>
        <end position="153"/>
    </location>
</feature>
<feature type="domain" description="Multidrug resistance protein MdtA-like alpha-helical hairpin" evidence="5">
    <location>
        <begin position="95"/>
        <end position="162"/>
    </location>
</feature>
<dbReference type="EMBL" id="BSST01000001">
    <property type="protein sequence ID" value="GLX79185.1"/>
    <property type="molecule type" value="Genomic_DNA"/>
</dbReference>
<dbReference type="Gene3D" id="2.40.30.170">
    <property type="match status" value="1"/>
</dbReference>
<evidence type="ECO:0000259" key="6">
    <source>
        <dbReference type="Pfam" id="PF25917"/>
    </source>
</evidence>
<dbReference type="InterPro" id="IPR058627">
    <property type="entry name" value="MdtA-like_C"/>
</dbReference>
<keyword evidence="4" id="KW-0175">Coiled coil</keyword>
<dbReference type="PANTHER" id="PTHR30469:SF20">
    <property type="entry name" value="EFFLUX RND TRANSPORTER PERIPLASMIC ADAPTOR SUBUNIT"/>
    <property type="match status" value="1"/>
</dbReference>
<dbReference type="RefSeq" id="WP_284245089.1">
    <property type="nucleotide sequence ID" value="NZ_BSST01000001.1"/>
</dbReference>
<evidence type="ECO:0000256" key="4">
    <source>
        <dbReference type="SAM" id="Coils"/>
    </source>
</evidence>
<feature type="domain" description="Multidrug resistance protein MdtA-like barrel-sandwich hybrid" evidence="6">
    <location>
        <begin position="61"/>
        <end position="192"/>
    </location>
</feature>
<dbReference type="PANTHER" id="PTHR30469">
    <property type="entry name" value="MULTIDRUG RESISTANCE PROTEIN MDTA"/>
    <property type="match status" value="1"/>
</dbReference>
<gene>
    <name evidence="9" type="ORF">tinsulaeT_25250</name>
</gene>
<dbReference type="NCBIfam" id="TIGR01730">
    <property type="entry name" value="RND_mfp"/>
    <property type="match status" value="1"/>
</dbReference>
<protein>
    <submittedName>
        <fullName evidence="9">Hemolysin D</fullName>
    </submittedName>
</protein>
<evidence type="ECO:0000256" key="2">
    <source>
        <dbReference type="ARBA" id="ARBA00009477"/>
    </source>
</evidence>
<name>A0ABQ6GTB7_9GAMM</name>
<dbReference type="Proteomes" id="UP001157186">
    <property type="component" value="Unassembled WGS sequence"/>
</dbReference>
<dbReference type="Pfam" id="PF25876">
    <property type="entry name" value="HH_MFP_RND"/>
    <property type="match status" value="1"/>
</dbReference>
<reference evidence="9 10" key="1">
    <citation type="submission" date="2023-03" db="EMBL/GenBank/DDBJ databases">
        <title>Draft genome sequence of Thalassotalea insulae KCTC 62186T.</title>
        <authorList>
            <person name="Sawabe T."/>
        </authorList>
    </citation>
    <scope>NUCLEOTIDE SEQUENCE [LARGE SCALE GENOMIC DNA]</scope>
    <source>
        <strain evidence="9 10">KCTC 62186</strain>
    </source>
</reference>
<comment type="caution">
    <text evidence="9">The sequence shown here is derived from an EMBL/GenBank/DDBJ whole genome shotgun (WGS) entry which is preliminary data.</text>
</comment>
<evidence type="ECO:0000256" key="1">
    <source>
        <dbReference type="ARBA" id="ARBA00004196"/>
    </source>
</evidence>
<dbReference type="SUPFAM" id="SSF111369">
    <property type="entry name" value="HlyD-like secretion proteins"/>
    <property type="match status" value="1"/>
</dbReference>
<dbReference type="Pfam" id="PF25917">
    <property type="entry name" value="BSH_RND"/>
    <property type="match status" value="1"/>
</dbReference>
<comment type="similarity">
    <text evidence="2">Belongs to the membrane fusion protein (MFP) (TC 8.A.1) family.</text>
</comment>
<dbReference type="Gene3D" id="2.40.420.20">
    <property type="match status" value="1"/>
</dbReference>
<keyword evidence="3" id="KW-0813">Transport</keyword>
<evidence type="ECO:0000313" key="10">
    <source>
        <dbReference type="Proteomes" id="UP001157186"/>
    </source>
</evidence>
<dbReference type="InterPro" id="IPR058625">
    <property type="entry name" value="MdtA-like_BSH"/>
</dbReference>
<proteinExistence type="inferred from homology"/>
<feature type="domain" description="Multidrug resistance protein MdtA-like C-terminal permuted SH3" evidence="8">
    <location>
        <begin position="289"/>
        <end position="345"/>
    </location>
</feature>
<dbReference type="Gene3D" id="2.40.50.100">
    <property type="match status" value="1"/>
</dbReference>
<organism evidence="9 10">
    <name type="scientific">Thalassotalea insulae</name>
    <dbReference type="NCBI Taxonomy" id="2056778"/>
    <lineage>
        <taxon>Bacteria</taxon>
        <taxon>Pseudomonadati</taxon>
        <taxon>Pseudomonadota</taxon>
        <taxon>Gammaproteobacteria</taxon>
        <taxon>Alteromonadales</taxon>
        <taxon>Colwelliaceae</taxon>
        <taxon>Thalassotalea</taxon>
    </lineage>
</organism>
<dbReference type="PROSITE" id="PS51257">
    <property type="entry name" value="PROKAR_LIPOPROTEIN"/>
    <property type="match status" value="1"/>
</dbReference>
<dbReference type="Gene3D" id="1.10.287.470">
    <property type="entry name" value="Helix hairpin bin"/>
    <property type="match status" value="1"/>
</dbReference>
<dbReference type="Pfam" id="PF25967">
    <property type="entry name" value="RND-MFP_C"/>
    <property type="match status" value="1"/>
</dbReference>
<dbReference type="Pfam" id="PF25954">
    <property type="entry name" value="Beta-barrel_RND_2"/>
    <property type="match status" value="1"/>
</dbReference>
<dbReference type="InterPro" id="IPR058792">
    <property type="entry name" value="Beta-barrel_RND_2"/>
</dbReference>